<dbReference type="Gene3D" id="2.40.70.10">
    <property type="entry name" value="Acid Proteases"/>
    <property type="match status" value="2"/>
</dbReference>
<dbReference type="InterPro" id="IPR021109">
    <property type="entry name" value="Peptidase_aspartic_dom_sf"/>
</dbReference>
<dbReference type="RefSeq" id="WP_022042581.1">
    <property type="nucleotide sequence ID" value="NZ_CACRTB010000007.1"/>
</dbReference>
<organism evidence="1 4">
    <name type="scientific">Bacteroides caccae</name>
    <dbReference type="NCBI Taxonomy" id="47678"/>
    <lineage>
        <taxon>Bacteria</taxon>
        <taxon>Pseudomonadati</taxon>
        <taxon>Bacteroidota</taxon>
        <taxon>Bacteroidia</taxon>
        <taxon>Bacteroidales</taxon>
        <taxon>Bacteroidaceae</taxon>
        <taxon>Bacteroides</taxon>
    </lineage>
</organism>
<accession>A0A174FIK0</accession>
<dbReference type="InterPro" id="IPR034122">
    <property type="entry name" value="Retropepsin-like_bacterial"/>
</dbReference>
<evidence type="ECO:0000313" key="1">
    <source>
        <dbReference type="EMBL" id="CUO50003.1"/>
    </source>
</evidence>
<dbReference type="Proteomes" id="UP000368418">
    <property type="component" value="Unassembled WGS sequence"/>
</dbReference>
<dbReference type="AlphaFoldDB" id="A0A174FIK0"/>
<dbReference type="SUPFAM" id="SSF50630">
    <property type="entry name" value="Acid proteases"/>
    <property type="match status" value="1"/>
</dbReference>
<reference evidence="2 6" key="3">
    <citation type="journal article" date="2019" name="Nat. Med.">
        <title>A library of human gut bacterial isolates paired with longitudinal multiomics data enables mechanistic microbiome research.</title>
        <authorList>
            <person name="Poyet M."/>
            <person name="Groussin M."/>
            <person name="Gibbons S.M."/>
            <person name="Avila-Pacheco J."/>
            <person name="Jiang X."/>
            <person name="Kearney S.M."/>
            <person name="Perrotta A.R."/>
            <person name="Berdy B."/>
            <person name="Zhao S."/>
            <person name="Lieberman T.D."/>
            <person name="Swanson P.K."/>
            <person name="Smith M."/>
            <person name="Roesemann S."/>
            <person name="Alexander J.E."/>
            <person name="Rich S.A."/>
            <person name="Livny J."/>
            <person name="Vlamakis H."/>
            <person name="Clish C."/>
            <person name="Bullock K."/>
            <person name="Deik A."/>
            <person name="Scott J."/>
            <person name="Pierce K.A."/>
            <person name="Xavier R.J."/>
            <person name="Alm E.J."/>
        </authorList>
    </citation>
    <scope>NUCLEOTIDE SEQUENCE [LARGE SCALE GENOMIC DNA]</scope>
    <source>
        <strain evidence="2 6">BIOML-A19</strain>
    </source>
</reference>
<proteinExistence type="predicted"/>
<dbReference type="Pfam" id="PF13650">
    <property type="entry name" value="Asp_protease_2"/>
    <property type="match status" value="1"/>
</dbReference>
<evidence type="ECO:0000313" key="3">
    <source>
        <dbReference type="EMBL" id="RHH92932.1"/>
    </source>
</evidence>
<sequence>MKYLKIIICFLFFPLTANGKADQDSIRLALKHMEDGLKTKEIAVAQKSFAPEFSISIYSLPFASGLLKQIMEGITFQSIQPDWKGMKTKGNVTSLEVRFTLAGGQEEKSMIAFNESGKILFVDYFDRLFGDSRYRKSSLAAVLPFRIEGGSIILSARLNDSPRVMSFLLDTGADGMAIRRSLADSIGLKVSHSQEASVVGGRKTVQISADNVLRLSDSLSLKKQNIAIFERVRNGTDGIIGLNLIRKYITEVNFDTQTISLYTFGDYIFQRKGRMIPLRVPSLIMLPSALNLTGDKSISGNFIMDTGANYYLIAFSRFVRQNRLLLSGFKPEGSGATVSLGHSTPVFYGHARSLKVGSVVSKNVPVTLQASTGGDSSNHTDVDGSIGIQFFSDFNFTIDLLRKVVHLSPRKKLK</sequence>
<name>A0A174FIK0_9BACE</name>
<evidence type="ECO:0000313" key="6">
    <source>
        <dbReference type="Proteomes" id="UP000368418"/>
    </source>
</evidence>
<evidence type="ECO:0008006" key="7">
    <source>
        <dbReference type="Google" id="ProtNLM"/>
    </source>
</evidence>
<evidence type="ECO:0000313" key="4">
    <source>
        <dbReference type="Proteomes" id="UP000095657"/>
    </source>
</evidence>
<gene>
    <name evidence="3" type="ORF">DW190_06700</name>
    <name evidence="1" type="ORF">ERS852494_00036</name>
    <name evidence="2" type="ORF">F2Y31_01035</name>
</gene>
<dbReference type="Proteomes" id="UP000095657">
    <property type="component" value="Unassembled WGS sequence"/>
</dbReference>
<dbReference type="CDD" id="cd05483">
    <property type="entry name" value="retropepsin_like_bacteria"/>
    <property type="match status" value="1"/>
</dbReference>
<dbReference type="STRING" id="47678.ERS852494_00036"/>
<evidence type="ECO:0000313" key="5">
    <source>
        <dbReference type="Proteomes" id="UP000283512"/>
    </source>
</evidence>
<dbReference type="Proteomes" id="UP000283512">
    <property type="component" value="Unassembled WGS sequence"/>
</dbReference>
<reference evidence="3 5" key="2">
    <citation type="submission" date="2018-08" db="EMBL/GenBank/DDBJ databases">
        <title>A genome reference for cultivated species of the human gut microbiota.</title>
        <authorList>
            <person name="Zou Y."/>
            <person name="Xue W."/>
            <person name="Luo G."/>
        </authorList>
    </citation>
    <scope>NUCLEOTIDE SEQUENCE [LARGE SCALE GENOMIC DNA]</scope>
    <source>
        <strain evidence="3 5">AM16-49B</strain>
    </source>
</reference>
<evidence type="ECO:0000313" key="2">
    <source>
        <dbReference type="EMBL" id="KAA5503863.1"/>
    </source>
</evidence>
<dbReference type="EMBL" id="QRKD01000003">
    <property type="protein sequence ID" value="RHH92932.1"/>
    <property type="molecule type" value="Genomic_DNA"/>
</dbReference>
<dbReference type="EMBL" id="VVYD01000001">
    <property type="protein sequence ID" value="KAA5503863.1"/>
    <property type="molecule type" value="Genomic_DNA"/>
</dbReference>
<reference evidence="1 4" key="1">
    <citation type="submission" date="2015-09" db="EMBL/GenBank/DDBJ databases">
        <authorList>
            <consortium name="Pathogen Informatics"/>
        </authorList>
    </citation>
    <scope>NUCLEOTIDE SEQUENCE [LARGE SCALE GENOMIC DNA]</scope>
    <source>
        <strain evidence="1 4">2789STDY5834880</strain>
    </source>
</reference>
<protein>
    <recommendedName>
        <fullName evidence="7">Peptidase A2 domain-containing protein</fullName>
    </recommendedName>
</protein>
<dbReference type="EMBL" id="CZAI01000001">
    <property type="protein sequence ID" value="CUO50003.1"/>
    <property type="molecule type" value="Genomic_DNA"/>
</dbReference>